<evidence type="ECO:0000259" key="1">
    <source>
        <dbReference type="Pfam" id="PF03235"/>
    </source>
</evidence>
<dbReference type="PANTHER" id="PTHR35149">
    <property type="entry name" value="SLL5132 PROTEIN"/>
    <property type="match status" value="1"/>
</dbReference>
<reference evidence="2 3" key="1">
    <citation type="submission" date="2018-10" db="EMBL/GenBank/DDBJ databases">
        <title>Sequencing the genomes of 1000 actinobacteria strains.</title>
        <authorList>
            <person name="Klenk H.-P."/>
        </authorList>
    </citation>
    <scope>NUCLEOTIDE SEQUENCE [LARGE SCALE GENOMIC DNA]</scope>
    <source>
        <strain evidence="2 3">DSM 44267</strain>
    </source>
</reference>
<feature type="domain" description="GmrSD restriction endonucleases N-terminal" evidence="1">
    <location>
        <begin position="41"/>
        <end position="223"/>
    </location>
</feature>
<keyword evidence="3" id="KW-1185">Reference proteome</keyword>
<evidence type="ECO:0000313" key="2">
    <source>
        <dbReference type="EMBL" id="RKT79412.1"/>
    </source>
</evidence>
<dbReference type="PANTHER" id="PTHR35149:SF1">
    <property type="entry name" value="DUF5655 DOMAIN-CONTAINING PROTEIN"/>
    <property type="match status" value="1"/>
</dbReference>
<accession>A0A495XZP6</accession>
<dbReference type="AlphaFoldDB" id="A0A495XZP6"/>
<dbReference type="InterPro" id="IPR004919">
    <property type="entry name" value="GmrSD_N"/>
</dbReference>
<evidence type="ECO:0000313" key="3">
    <source>
        <dbReference type="Proteomes" id="UP000278440"/>
    </source>
</evidence>
<organism evidence="2 3">
    <name type="scientific">Terracoccus luteus</name>
    <dbReference type="NCBI Taxonomy" id="53356"/>
    <lineage>
        <taxon>Bacteria</taxon>
        <taxon>Bacillati</taxon>
        <taxon>Actinomycetota</taxon>
        <taxon>Actinomycetes</taxon>
        <taxon>Micrococcales</taxon>
        <taxon>Intrasporangiaceae</taxon>
        <taxon>Terracoccus</taxon>
    </lineage>
</organism>
<dbReference type="OrthoDB" id="9798761at2"/>
<sequence length="603" mass="67970">MASTVSRSTKRLFASGGSATLTEVKATTATLEPRTVGSISGEFFIPAYQRGYRWGEQEVRLLLDDITEAAGGDYYLQPVVVKQLAGGDRSELVDGQQRLTTLYLILRAIKRYLPFTELPYSLSYETRPGSATYLDNPTEDGSLENIDYFHIYAASQCIDAWFASRPNPTTAAMKLYEGLTESVRVIWYEAPSTEEFDSRTLFTRLNIGQIPLTDAELVKAFLLSRVERQFETAAQWDSIERDLRAPQVWAFATGQPDGGATRISLLLDTLADAEDDNVHDWHVRPAFRTFETLRPLIVKDGQALWDRVVDLHSLILGWHDDRDLFHKIGYLVAARRATFSALVRDARGTTKTEFHARLDRQIRDSLRLSANDLAALTYQSTKTSRVLLLMNAETVRRNTNSSERYSFDAHAQRLWSREHIHAQNSQGLNTVDQWTTWLKEHRDALDALDLSTQSLADIKSRIDIAVPTITAEKFEALHQEITQLFSDAADTVDPDDPGSTEHSEVDSITNLALLASTDNSVLNNSVFEVKRRRVIALDRNGAYIPVCTRNAFLKYYTDAGAQLHFWGPRDRDGYLAAMQTVLAPYLLEDRPGSTSEDEEEITL</sequence>
<dbReference type="EMBL" id="RBXT01000001">
    <property type="protein sequence ID" value="RKT79412.1"/>
    <property type="molecule type" value="Genomic_DNA"/>
</dbReference>
<proteinExistence type="predicted"/>
<gene>
    <name evidence="2" type="ORF">DFJ68_2882</name>
</gene>
<dbReference type="Pfam" id="PF03235">
    <property type="entry name" value="GmrSD_N"/>
    <property type="match status" value="1"/>
</dbReference>
<name>A0A495XZP6_9MICO</name>
<protein>
    <submittedName>
        <fullName evidence="2">Uncharacterized protein DUF262</fullName>
    </submittedName>
</protein>
<comment type="caution">
    <text evidence="2">The sequence shown here is derived from an EMBL/GenBank/DDBJ whole genome shotgun (WGS) entry which is preliminary data.</text>
</comment>
<dbReference type="Proteomes" id="UP000278440">
    <property type="component" value="Unassembled WGS sequence"/>
</dbReference>